<dbReference type="Proteomes" id="UP000029443">
    <property type="component" value="Unassembled WGS sequence"/>
</dbReference>
<accession>A0ABR4WEF0</accession>
<organism evidence="1 2">
    <name type="scientific">Alcanivorax jadensis T9</name>
    <dbReference type="NCBI Taxonomy" id="1177181"/>
    <lineage>
        <taxon>Bacteria</taxon>
        <taxon>Pseudomonadati</taxon>
        <taxon>Pseudomonadota</taxon>
        <taxon>Gammaproteobacteria</taxon>
        <taxon>Oceanospirillales</taxon>
        <taxon>Alcanivoracaceae</taxon>
        <taxon>Alcanivorax</taxon>
    </lineage>
</organism>
<proteinExistence type="predicted"/>
<dbReference type="EMBL" id="ARXU01000003">
    <property type="protein sequence ID" value="KGD61896.1"/>
    <property type="molecule type" value="Genomic_DNA"/>
</dbReference>
<name>A0ABR4WEF0_9GAMM</name>
<protein>
    <submittedName>
        <fullName evidence="1">Uncharacterized protein</fullName>
    </submittedName>
</protein>
<reference evidence="1 2" key="1">
    <citation type="submission" date="2012-09" db="EMBL/GenBank/DDBJ databases">
        <title>Genome Sequence of alkane-degrading Bacterium Alcanivorax jadensis T9.</title>
        <authorList>
            <person name="Lai Q."/>
            <person name="Shao Z."/>
        </authorList>
    </citation>
    <scope>NUCLEOTIDE SEQUENCE [LARGE SCALE GENOMIC DNA]</scope>
    <source>
        <strain evidence="1 2">T9</strain>
    </source>
</reference>
<evidence type="ECO:0000313" key="2">
    <source>
        <dbReference type="Proteomes" id="UP000029443"/>
    </source>
</evidence>
<evidence type="ECO:0000313" key="1">
    <source>
        <dbReference type="EMBL" id="KGD61896.1"/>
    </source>
</evidence>
<keyword evidence="2" id="KW-1185">Reference proteome</keyword>
<gene>
    <name evidence="1" type="ORF">T9A_01105</name>
</gene>
<sequence>MAAFFQPVLAEEDEKVYLVARFDLDGTTYNQVVFFQDDVITDLKSCKREMMYGRNGKWQVYSHITNAVRGFTYSLSYTCALGRQDFSGWDKSGQINPTHTYEVVVRDQSLQVIPRNSYSACLKKVRSAGGETAKRYCARSTQTIQ</sequence>
<comment type="caution">
    <text evidence="1">The sequence shown here is derived from an EMBL/GenBank/DDBJ whole genome shotgun (WGS) entry which is preliminary data.</text>
</comment>